<organism evidence="1 2">
    <name type="scientific">Azospirillum argentinense</name>
    <dbReference type="NCBI Taxonomy" id="2970906"/>
    <lineage>
        <taxon>Bacteria</taxon>
        <taxon>Pseudomonadati</taxon>
        <taxon>Pseudomonadota</taxon>
        <taxon>Alphaproteobacteria</taxon>
        <taxon>Rhodospirillales</taxon>
        <taxon>Azospirillaceae</taxon>
        <taxon>Azospirillum</taxon>
    </lineage>
</organism>
<protein>
    <submittedName>
        <fullName evidence="1">Uncharacterized protein</fullName>
    </submittedName>
</protein>
<evidence type="ECO:0000313" key="2">
    <source>
        <dbReference type="Proteomes" id="UP000298595"/>
    </source>
</evidence>
<dbReference type="AlphaFoldDB" id="A0A4D8Q2K0"/>
<name>A0A4D8Q2K0_9PROT</name>
<accession>A0A4D8Q2K0</accession>
<dbReference type="KEGG" id="aare:D3093_35235"/>
<dbReference type="Proteomes" id="UP000298595">
    <property type="component" value="Plasmid p7"/>
</dbReference>
<gene>
    <name evidence="1" type="ORF">D3093_35235</name>
</gene>
<sequence length="359" mass="38758">MASEKPFATEAEMCAAFLALVGPDWTSYAETAGWDILLVRNADGFQVGIQAKLRLNGHVLAQAVEQYHDRCGPDCRAVLVPAGADGALATVAEFCGITVITISPKTHYYVRERFSPELPTKTGRIWWGEHWFEAGPLKRCPLPEYVPDVTAGVPAPIQLTDWKVKALKVAALLELTGYVTRADFKALNLDIRRWIVWGAHWLKPVAGSETDAIGMPAFAADYALPDFRKQHPDVFAKVLADAPKWGPRVRPGWEPKVAAPVKPILTPAAYISLQQHLITAFPSHCRALLDLERGAALPTEHADADLGAMVDQVPVIAKAVANRESTVRYFLAAAIAAGLLGIAAPADGSHGAPNQEVAA</sequence>
<geneLocation type="plasmid" evidence="1 2">
    <name>p7</name>
</geneLocation>
<evidence type="ECO:0000313" key="1">
    <source>
        <dbReference type="EMBL" id="QCO00502.1"/>
    </source>
</evidence>
<dbReference type="EMBL" id="CP032328">
    <property type="protein sequence ID" value="QCO00502.1"/>
    <property type="molecule type" value="Genomic_DNA"/>
</dbReference>
<proteinExistence type="predicted"/>
<reference evidence="1 2" key="1">
    <citation type="submission" date="2018-09" db="EMBL/GenBank/DDBJ databases">
        <title>Whole genome based analysis of evolution and adaptive divergence in Indian and Brazilian strains of Azospirillum brasilense.</title>
        <authorList>
            <person name="Singh C."/>
            <person name="Tripathi A.K."/>
        </authorList>
    </citation>
    <scope>NUCLEOTIDE SEQUENCE [LARGE SCALE GENOMIC DNA]</scope>
    <source>
        <strain evidence="1 2">MTCC4035</strain>
        <plasmid evidence="1 2">p7</plasmid>
    </source>
</reference>
<dbReference type="RefSeq" id="WP_137119196.1">
    <property type="nucleotide sequence ID" value="NZ_CP032328.1"/>
</dbReference>
<keyword evidence="1" id="KW-0614">Plasmid</keyword>